<proteinExistence type="predicted"/>
<dbReference type="RefSeq" id="WP_377101135.1">
    <property type="nucleotide sequence ID" value="NZ_JBHTHU010000018.1"/>
</dbReference>
<evidence type="ECO:0000313" key="3">
    <source>
        <dbReference type="EMBL" id="MFD0751192.1"/>
    </source>
</evidence>
<accession>A0ABW2YXH1</accession>
<dbReference type="InterPro" id="IPR046216">
    <property type="entry name" value="DUF6249"/>
</dbReference>
<sequence>MDASRMALLIPIFTTLGFFSLIFGIVYLRNKERMAMIERGMDPRLQIDTAGSRNYILTAAMVLIGGGVGLFIAFMLEWAALPPDYNPTAIYFACIAFFSGLGLLGAYVVEKKQAKE</sequence>
<keyword evidence="1" id="KW-1133">Transmembrane helix</keyword>
<evidence type="ECO:0000313" key="4">
    <source>
        <dbReference type="Proteomes" id="UP001596958"/>
    </source>
</evidence>
<evidence type="ECO:0000256" key="1">
    <source>
        <dbReference type="SAM" id="Phobius"/>
    </source>
</evidence>
<feature type="domain" description="DUF6249" evidence="2">
    <location>
        <begin position="12"/>
        <end position="111"/>
    </location>
</feature>
<keyword evidence="1" id="KW-0472">Membrane</keyword>
<dbReference type="EMBL" id="JBHTHU010000018">
    <property type="protein sequence ID" value="MFD0751192.1"/>
    <property type="molecule type" value="Genomic_DNA"/>
</dbReference>
<name>A0ABW2YXH1_9SPHI</name>
<dbReference type="Pfam" id="PF19762">
    <property type="entry name" value="DUF6249"/>
    <property type="match status" value="1"/>
</dbReference>
<feature type="transmembrane region" description="Helical" evidence="1">
    <location>
        <begin position="88"/>
        <end position="109"/>
    </location>
</feature>
<keyword evidence="4" id="KW-1185">Reference proteome</keyword>
<dbReference type="Proteomes" id="UP001596958">
    <property type="component" value="Unassembled WGS sequence"/>
</dbReference>
<feature type="transmembrane region" description="Helical" evidence="1">
    <location>
        <begin position="6"/>
        <end position="28"/>
    </location>
</feature>
<gene>
    <name evidence="3" type="ORF">ACFQZS_13660</name>
</gene>
<feature type="transmembrane region" description="Helical" evidence="1">
    <location>
        <begin position="54"/>
        <end position="76"/>
    </location>
</feature>
<reference evidence="4" key="1">
    <citation type="journal article" date="2019" name="Int. J. Syst. Evol. Microbiol.">
        <title>The Global Catalogue of Microorganisms (GCM) 10K type strain sequencing project: providing services to taxonomists for standard genome sequencing and annotation.</title>
        <authorList>
            <consortium name="The Broad Institute Genomics Platform"/>
            <consortium name="The Broad Institute Genome Sequencing Center for Infectious Disease"/>
            <person name="Wu L."/>
            <person name="Ma J."/>
        </authorList>
    </citation>
    <scope>NUCLEOTIDE SEQUENCE [LARGE SCALE GENOMIC DNA]</scope>
    <source>
        <strain evidence="4">CCUG 63418</strain>
    </source>
</reference>
<organism evidence="3 4">
    <name type="scientific">Mucilaginibacter calamicampi</name>
    <dbReference type="NCBI Taxonomy" id="1302352"/>
    <lineage>
        <taxon>Bacteria</taxon>
        <taxon>Pseudomonadati</taxon>
        <taxon>Bacteroidota</taxon>
        <taxon>Sphingobacteriia</taxon>
        <taxon>Sphingobacteriales</taxon>
        <taxon>Sphingobacteriaceae</taxon>
        <taxon>Mucilaginibacter</taxon>
    </lineage>
</organism>
<protein>
    <submittedName>
        <fullName evidence="3">DUF6249 domain-containing protein</fullName>
    </submittedName>
</protein>
<evidence type="ECO:0000259" key="2">
    <source>
        <dbReference type="Pfam" id="PF19762"/>
    </source>
</evidence>
<comment type="caution">
    <text evidence="3">The sequence shown here is derived from an EMBL/GenBank/DDBJ whole genome shotgun (WGS) entry which is preliminary data.</text>
</comment>
<keyword evidence="1" id="KW-0812">Transmembrane</keyword>